<gene>
    <name evidence="1" type="ORF">TD3509T_1540</name>
</gene>
<organism evidence="1 2">
    <name type="scientific">Tenacibaculum dicentrarchi</name>
    <dbReference type="NCBI Taxonomy" id="669041"/>
    <lineage>
        <taxon>Bacteria</taxon>
        <taxon>Pseudomonadati</taxon>
        <taxon>Bacteroidota</taxon>
        <taxon>Flavobacteriia</taxon>
        <taxon>Flavobacteriales</taxon>
        <taxon>Flavobacteriaceae</taxon>
        <taxon>Tenacibaculum</taxon>
    </lineage>
</organism>
<reference evidence="1 2" key="1">
    <citation type="submission" date="2024-05" db="EMBL/GenBank/DDBJ databases">
        <authorList>
            <person name="Duchaud E."/>
        </authorList>
    </citation>
    <scope>NUCLEOTIDE SEQUENCE [LARGE SCALE GENOMIC DNA]</scope>
    <source>
        <strain evidence="1">Ena-SAMPLE-TAB-13-05-2024-13:56:06:370-140309</strain>
    </source>
</reference>
<proteinExistence type="predicted"/>
<sequence length="269" mass="31851">MYRGFNLNFTLNDNESEEYEKQGKEIFNNFRKEIKNKIDSYSLNNGNLSANLIINDWFPNVKADIFLSHSHKDEKTAFIIAGWIYKKLGLTTFIDSAVWGYADNLIDALNYDYCYNEEKKTYDYRTSNNTCSHVNLMLLNSLNKMIDNCECIFFLNTPNSISSENFIKQSRTFSPWIYSEICTTQIIKKKTPKRLKSEYKMFSTEAQLNESKRSELLIEYDIDLSHLMDIDFESFRRWILGNNIYSLSPLDSLYKMFPIKNNQKYKQLY</sequence>
<evidence type="ECO:0000313" key="1">
    <source>
        <dbReference type="EMBL" id="CAL2083459.1"/>
    </source>
</evidence>
<name>A0ABM9NYA7_9FLAO</name>
<protein>
    <recommendedName>
        <fullName evidence="3">TIR domain-containing protein</fullName>
    </recommendedName>
</protein>
<dbReference type="RefSeq" id="WP_101903799.1">
    <property type="nucleotide sequence ID" value="NZ_OZ038524.1"/>
</dbReference>
<accession>A0ABM9NYA7</accession>
<keyword evidence="2" id="KW-1185">Reference proteome</keyword>
<evidence type="ECO:0008006" key="3">
    <source>
        <dbReference type="Google" id="ProtNLM"/>
    </source>
</evidence>
<dbReference type="EMBL" id="OZ038524">
    <property type="protein sequence ID" value="CAL2083459.1"/>
    <property type="molecule type" value="Genomic_DNA"/>
</dbReference>
<evidence type="ECO:0000313" key="2">
    <source>
        <dbReference type="Proteomes" id="UP001497514"/>
    </source>
</evidence>
<dbReference type="Proteomes" id="UP001497514">
    <property type="component" value="Chromosome"/>
</dbReference>